<evidence type="ECO:0000313" key="2">
    <source>
        <dbReference type="EMBL" id="GAA0493811.1"/>
    </source>
</evidence>
<dbReference type="Gene3D" id="3.30.70.1450">
    <property type="entry name" value="Regulator of K+ conductance, C-terminal domain"/>
    <property type="match status" value="1"/>
</dbReference>
<accession>A0ABN1BCN1</accession>
<evidence type="ECO:0000313" key="3">
    <source>
        <dbReference type="Proteomes" id="UP001410648"/>
    </source>
</evidence>
<dbReference type="RefSeq" id="WP_346025440.1">
    <property type="nucleotide sequence ID" value="NZ_BAAADA010000196.1"/>
</dbReference>
<dbReference type="Pfam" id="PF02080">
    <property type="entry name" value="TrkA_C"/>
    <property type="match status" value="1"/>
</dbReference>
<dbReference type="SUPFAM" id="SSF116726">
    <property type="entry name" value="TrkA C-terminal domain-like"/>
    <property type="match status" value="1"/>
</dbReference>
<protein>
    <recommendedName>
        <fullName evidence="1">RCK C-terminal domain-containing protein</fullName>
    </recommendedName>
</protein>
<proteinExistence type="predicted"/>
<dbReference type="EMBL" id="BAAADA010000196">
    <property type="protein sequence ID" value="GAA0493811.1"/>
    <property type="molecule type" value="Genomic_DNA"/>
</dbReference>
<reference evidence="2 3" key="1">
    <citation type="journal article" date="2019" name="Int. J. Syst. Evol. Microbiol.">
        <title>The Global Catalogue of Microorganisms (GCM) 10K type strain sequencing project: providing services to taxonomists for standard genome sequencing and annotation.</title>
        <authorList>
            <consortium name="The Broad Institute Genomics Platform"/>
            <consortium name="The Broad Institute Genome Sequencing Center for Infectious Disease"/>
            <person name="Wu L."/>
            <person name="Ma J."/>
        </authorList>
    </citation>
    <scope>NUCLEOTIDE SEQUENCE [LARGE SCALE GENOMIC DNA]</scope>
    <source>
        <strain evidence="2 3">JCM 14232</strain>
    </source>
</reference>
<dbReference type="Proteomes" id="UP001410648">
    <property type="component" value="Unassembled WGS sequence"/>
</dbReference>
<keyword evidence="3" id="KW-1185">Reference proteome</keyword>
<dbReference type="InterPro" id="IPR036721">
    <property type="entry name" value="RCK_C_sf"/>
</dbReference>
<gene>
    <name evidence="2" type="ORF">GCM10008936_20940</name>
</gene>
<evidence type="ECO:0000259" key="1">
    <source>
        <dbReference type="Pfam" id="PF02080"/>
    </source>
</evidence>
<comment type="caution">
    <text evidence="2">The sequence shown here is derived from an EMBL/GenBank/DDBJ whole genome shotgun (WGS) entry which is preliminary data.</text>
</comment>
<dbReference type="InterPro" id="IPR006037">
    <property type="entry name" value="RCK_C"/>
</dbReference>
<sequence length="60" mass="6789">MVANIPEQTDLIIVAVKENDNVTDGILFNPTKEYMLKPGQTLIVLEEDAHLNRLKKLVKN</sequence>
<feature type="domain" description="RCK C-terminal" evidence="1">
    <location>
        <begin position="4"/>
        <end position="58"/>
    </location>
</feature>
<organism evidence="2 3">
    <name type="scientific">Alkalibacterium indicireducens</name>
    <dbReference type="NCBI Taxonomy" id="398758"/>
    <lineage>
        <taxon>Bacteria</taxon>
        <taxon>Bacillati</taxon>
        <taxon>Bacillota</taxon>
        <taxon>Bacilli</taxon>
        <taxon>Lactobacillales</taxon>
        <taxon>Carnobacteriaceae</taxon>
        <taxon>Alkalibacterium</taxon>
    </lineage>
</organism>
<name>A0ABN1BCN1_9LACT</name>